<dbReference type="InterPro" id="IPR000182">
    <property type="entry name" value="GNAT_dom"/>
</dbReference>
<evidence type="ECO:0000259" key="6">
    <source>
        <dbReference type="PROSITE" id="PS51186"/>
    </source>
</evidence>
<comment type="subcellular location">
    <subcellularLocation>
        <location evidence="5">Cytoplasm</location>
    </subcellularLocation>
</comment>
<evidence type="ECO:0000256" key="5">
    <source>
        <dbReference type="RuleBase" id="RU363094"/>
    </source>
</evidence>
<dbReference type="Proteomes" id="UP000705230">
    <property type="component" value="Unassembled WGS sequence"/>
</dbReference>
<dbReference type="InterPro" id="IPR006464">
    <property type="entry name" value="AcTrfase_RimI/Ard1"/>
</dbReference>
<evidence type="ECO:0000256" key="4">
    <source>
        <dbReference type="ARBA" id="ARBA00023315"/>
    </source>
</evidence>
<accession>A0A937J6M2</accession>
<dbReference type="AlphaFoldDB" id="A0A937J6M2"/>
<name>A0A937J6M2_9GAMM</name>
<reference evidence="7" key="1">
    <citation type="submission" date="2020-10" db="EMBL/GenBank/DDBJ databases">
        <title>Microbiome of the Black Sea water column analyzed by genome centric metagenomics.</title>
        <authorList>
            <person name="Cabello-Yeves P.J."/>
            <person name="Callieri C."/>
            <person name="Picazo A."/>
            <person name="Mehrshad M."/>
            <person name="Haro-Moreno J.M."/>
            <person name="Roda-Garcia J."/>
            <person name="Dzembekova N."/>
            <person name="Slabakova V."/>
            <person name="Slabakova N."/>
            <person name="Moncheva S."/>
            <person name="Rodriguez-Valera F."/>
        </authorList>
    </citation>
    <scope>NUCLEOTIDE SEQUENCE</scope>
    <source>
        <strain evidence="7">BS30m-G43</strain>
    </source>
</reference>
<keyword evidence="4" id="KW-0012">Acyltransferase</keyword>
<sequence>MMPISLMSIEHLDKIHKIDQETNPSPWSFENLKSSLEVGHHGLVSLKNDKVIGFAMFSALPPECHILNIAVDKEYQGMGEGSLLLKYVLKQSKAMRIKKISLEVRINNLKAINFYKSFGFTEDAIRDKYYPGNPREDALLMSTAI</sequence>
<comment type="similarity">
    <text evidence="1 5">Belongs to the acetyltransferase family. RimI subfamily.</text>
</comment>
<dbReference type="GO" id="GO:0008999">
    <property type="term" value="F:protein-N-terminal-alanine acetyltransferase activity"/>
    <property type="evidence" value="ECO:0007669"/>
    <property type="project" value="UniProtKB-EC"/>
</dbReference>
<feature type="domain" description="N-acetyltransferase" evidence="6">
    <location>
        <begin position="2"/>
        <end position="145"/>
    </location>
</feature>
<keyword evidence="2 5" id="KW-0963">Cytoplasm</keyword>
<dbReference type="Pfam" id="PF00583">
    <property type="entry name" value="Acetyltransf_1"/>
    <property type="match status" value="1"/>
</dbReference>
<dbReference type="InterPro" id="IPR016181">
    <property type="entry name" value="Acyl_CoA_acyltransferase"/>
</dbReference>
<dbReference type="GO" id="GO:0005737">
    <property type="term" value="C:cytoplasm"/>
    <property type="evidence" value="ECO:0007669"/>
    <property type="project" value="UniProtKB-SubCell"/>
</dbReference>
<comment type="caution">
    <text evidence="7">The sequence shown here is derived from an EMBL/GenBank/DDBJ whole genome shotgun (WGS) entry which is preliminary data.</text>
</comment>
<dbReference type="SUPFAM" id="SSF55729">
    <property type="entry name" value="Acyl-CoA N-acyltransferases (Nat)"/>
    <property type="match status" value="1"/>
</dbReference>
<dbReference type="GO" id="GO:0005840">
    <property type="term" value="C:ribosome"/>
    <property type="evidence" value="ECO:0007669"/>
    <property type="project" value="UniProtKB-KW"/>
</dbReference>
<proteinExistence type="inferred from homology"/>
<keyword evidence="3" id="KW-0808">Transferase</keyword>
<comment type="function">
    <text evidence="5">Acetylates the N-terminal alanine of ribosomal protein bS18.</text>
</comment>
<evidence type="ECO:0000256" key="3">
    <source>
        <dbReference type="ARBA" id="ARBA00022679"/>
    </source>
</evidence>
<evidence type="ECO:0000256" key="1">
    <source>
        <dbReference type="ARBA" id="ARBA00005395"/>
    </source>
</evidence>
<dbReference type="InterPro" id="IPR050680">
    <property type="entry name" value="YpeA/RimI_acetyltransf"/>
</dbReference>
<dbReference type="Gene3D" id="3.40.630.30">
    <property type="match status" value="1"/>
</dbReference>
<dbReference type="PANTHER" id="PTHR43420">
    <property type="entry name" value="ACETYLTRANSFERASE"/>
    <property type="match status" value="1"/>
</dbReference>
<evidence type="ECO:0000256" key="2">
    <source>
        <dbReference type="ARBA" id="ARBA00022490"/>
    </source>
</evidence>
<dbReference type="EMBL" id="JADHSG010000002">
    <property type="protein sequence ID" value="MBL6902942.1"/>
    <property type="molecule type" value="Genomic_DNA"/>
</dbReference>
<keyword evidence="7" id="KW-0689">Ribosomal protein</keyword>
<keyword evidence="7" id="KW-0687">Ribonucleoprotein</keyword>
<evidence type="ECO:0000313" key="7">
    <source>
        <dbReference type="EMBL" id="MBL6902942.1"/>
    </source>
</evidence>
<comment type="catalytic activity">
    <reaction evidence="5">
        <text>N-terminal L-alanyl-[ribosomal protein bS18] + acetyl-CoA = N-terminal N(alpha)-acetyl-L-alanyl-[ribosomal protein bS18] + CoA + H(+)</text>
        <dbReference type="Rhea" id="RHEA:43756"/>
        <dbReference type="Rhea" id="RHEA-COMP:10676"/>
        <dbReference type="Rhea" id="RHEA-COMP:10677"/>
        <dbReference type="ChEBI" id="CHEBI:15378"/>
        <dbReference type="ChEBI" id="CHEBI:57287"/>
        <dbReference type="ChEBI" id="CHEBI:57288"/>
        <dbReference type="ChEBI" id="CHEBI:64718"/>
        <dbReference type="ChEBI" id="CHEBI:83683"/>
        <dbReference type="EC" id="2.3.1.266"/>
    </reaction>
</comment>
<protein>
    <recommendedName>
        <fullName evidence="5">[Ribosomal protein bS18]-alanine N-acetyltransferase</fullName>
        <ecNumber evidence="5">2.3.1.266</ecNumber>
    </recommendedName>
</protein>
<dbReference type="NCBIfam" id="TIGR01575">
    <property type="entry name" value="rimI"/>
    <property type="match status" value="1"/>
</dbReference>
<dbReference type="PANTHER" id="PTHR43420:SF44">
    <property type="entry name" value="ACETYLTRANSFERASE YPEA"/>
    <property type="match status" value="1"/>
</dbReference>
<dbReference type="CDD" id="cd04301">
    <property type="entry name" value="NAT_SF"/>
    <property type="match status" value="1"/>
</dbReference>
<gene>
    <name evidence="7" type="primary">rimI</name>
    <name evidence="7" type="ORF">ISR29_01935</name>
</gene>
<dbReference type="PROSITE" id="PS51186">
    <property type="entry name" value="GNAT"/>
    <property type="match status" value="1"/>
</dbReference>
<organism evidence="7 8">
    <name type="scientific">SAR86 cluster bacterium</name>
    <dbReference type="NCBI Taxonomy" id="2030880"/>
    <lineage>
        <taxon>Bacteria</taxon>
        <taxon>Pseudomonadati</taxon>
        <taxon>Pseudomonadota</taxon>
        <taxon>Gammaproteobacteria</taxon>
        <taxon>SAR86 cluster</taxon>
    </lineage>
</organism>
<dbReference type="EC" id="2.3.1.266" evidence="5"/>
<evidence type="ECO:0000313" key="8">
    <source>
        <dbReference type="Proteomes" id="UP000705230"/>
    </source>
</evidence>